<dbReference type="InterPro" id="IPR032710">
    <property type="entry name" value="NTF2-like_dom_sf"/>
</dbReference>
<evidence type="ECO:0000313" key="2">
    <source>
        <dbReference type="EMBL" id="MBG0563830.1"/>
    </source>
</evidence>
<dbReference type="Proteomes" id="UP000598146">
    <property type="component" value="Unassembled WGS sequence"/>
</dbReference>
<reference evidence="2" key="1">
    <citation type="submission" date="2020-11" db="EMBL/GenBank/DDBJ databases">
        <title>Isolation and identification of active actinomycetes.</title>
        <authorList>
            <person name="Sun X."/>
        </authorList>
    </citation>
    <scope>NUCLEOTIDE SEQUENCE</scope>
    <source>
        <strain evidence="2">NEAU-A11</strain>
    </source>
</reference>
<protein>
    <submittedName>
        <fullName evidence="2">Nuclear transport factor 2 family protein</fullName>
    </submittedName>
</protein>
<dbReference type="AlphaFoldDB" id="A0A931CF91"/>
<comment type="caution">
    <text evidence="2">The sequence shown here is derived from an EMBL/GenBank/DDBJ whole genome shotgun (WGS) entry which is preliminary data.</text>
</comment>
<dbReference type="SUPFAM" id="SSF54427">
    <property type="entry name" value="NTF2-like"/>
    <property type="match status" value="1"/>
</dbReference>
<evidence type="ECO:0000259" key="1">
    <source>
        <dbReference type="Pfam" id="PF12680"/>
    </source>
</evidence>
<gene>
    <name evidence="2" type="ORF">I4J89_20505</name>
</gene>
<name>A0A931CF91_9ACTN</name>
<dbReference type="RefSeq" id="WP_196415613.1">
    <property type="nucleotide sequence ID" value="NZ_JADQTO010000009.1"/>
</dbReference>
<dbReference type="Pfam" id="PF12680">
    <property type="entry name" value="SnoaL_2"/>
    <property type="match status" value="1"/>
</dbReference>
<organism evidence="2 3">
    <name type="scientific">Actinoplanes aureus</name>
    <dbReference type="NCBI Taxonomy" id="2792083"/>
    <lineage>
        <taxon>Bacteria</taxon>
        <taxon>Bacillati</taxon>
        <taxon>Actinomycetota</taxon>
        <taxon>Actinomycetes</taxon>
        <taxon>Micromonosporales</taxon>
        <taxon>Micromonosporaceae</taxon>
        <taxon>Actinoplanes</taxon>
    </lineage>
</organism>
<dbReference type="Gene3D" id="3.10.450.50">
    <property type="match status" value="1"/>
</dbReference>
<dbReference type="InterPro" id="IPR037401">
    <property type="entry name" value="SnoaL-like"/>
</dbReference>
<evidence type="ECO:0000313" key="3">
    <source>
        <dbReference type="Proteomes" id="UP000598146"/>
    </source>
</evidence>
<accession>A0A931CF91</accession>
<dbReference type="EMBL" id="JADQTO010000009">
    <property type="protein sequence ID" value="MBG0563830.1"/>
    <property type="molecule type" value="Genomic_DNA"/>
</dbReference>
<feature type="domain" description="SnoaL-like" evidence="1">
    <location>
        <begin position="9"/>
        <end position="102"/>
    </location>
</feature>
<sequence>MDATYPFIDQWRAASEARDATEAAAALAEDVRLISPITEQFRFQGRKQVQDLLEVALDALESIKFTDQVADGDTVALFYEATVDRTRIFEAQRLRLDATGRISEITLYIRPLPALTKLMSRLGPELARRNGQPGLARVIPIASGMLHAMADGGERNFMPRAAPR</sequence>
<keyword evidence="3" id="KW-1185">Reference proteome</keyword>
<proteinExistence type="predicted"/>